<evidence type="ECO:0000313" key="5">
    <source>
        <dbReference type="Proteomes" id="UP000694287"/>
    </source>
</evidence>
<dbReference type="Pfam" id="PF02342">
    <property type="entry name" value="TerD"/>
    <property type="match status" value="1"/>
</dbReference>
<dbReference type="PANTHER" id="PTHR32097:SF4">
    <property type="entry name" value="GENERAL STRESS PROTEIN 16U"/>
    <property type="match status" value="1"/>
</dbReference>
<evidence type="ECO:0000259" key="3">
    <source>
        <dbReference type="Pfam" id="PF02342"/>
    </source>
</evidence>
<reference evidence="4 5" key="1">
    <citation type="submission" date="2020-11" db="EMBL/GenBank/DDBJ databases">
        <title>Pseudonocardia abyssalis sp. nov. and Pseudonocardia oceani sp. nov., description and phylogenomic analysis of two novel actinomycetes isolated from the deep Southern Ocean.</title>
        <authorList>
            <person name="Parra J."/>
        </authorList>
    </citation>
    <scope>NUCLEOTIDE SEQUENCE [LARGE SCALE GENOMIC DNA]</scope>
    <source>
        <strain evidence="4 5">KRD-168</strain>
    </source>
</reference>
<dbReference type="InterPro" id="IPR003325">
    <property type="entry name" value="TerD"/>
</dbReference>
<dbReference type="CDD" id="cd06974">
    <property type="entry name" value="TerD_like"/>
    <property type="match status" value="1"/>
</dbReference>
<proteinExistence type="inferred from homology"/>
<gene>
    <name evidence="4" type="ORF">I4I81_02525</name>
</gene>
<protein>
    <submittedName>
        <fullName evidence="4">TerD family protein</fullName>
    </submittedName>
</protein>
<organism evidence="4 5">
    <name type="scientific">Pseudonocardia abyssalis</name>
    <dbReference type="NCBI Taxonomy" id="2792008"/>
    <lineage>
        <taxon>Bacteria</taxon>
        <taxon>Bacillati</taxon>
        <taxon>Actinomycetota</taxon>
        <taxon>Actinomycetes</taxon>
        <taxon>Pseudonocardiales</taxon>
        <taxon>Pseudonocardiaceae</taxon>
        <taxon>Pseudonocardia</taxon>
    </lineage>
</organism>
<name>A0ABS6ULM9_9PSEU</name>
<dbReference type="Proteomes" id="UP000694287">
    <property type="component" value="Unassembled WGS sequence"/>
</dbReference>
<evidence type="ECO:0000256" key="2">
    <source>
        <dbReference type="SAM" id="MobiDB-lite"/>
    </source>
</evidence>
<keyword evidence="5" id="KW-1185">Reference proteome</keyword>
<comment type="caution">
    <text evidence="4">The sequence shown here is derived from an EMBL/GenBank/DDBJ whole genome shotgun (WGS) entry which is preliminary data.</text>
</comment>
<feature type="compositionally biased region" description="Basic and acidic residues" evidence="2">
    <location>
        <begin position="81"/>
        <end position="96"/>
    </location>
</feature>
<feature type="region of interest" description="Disordered" evidence="2">
    <location>
        <begin position="34"/>
        <end position="96"/>
    </location>
</feature>
<dbReference type="PANTHER" id="PTHR32097">
    <property type="entry name" value="CAMP-BINDING PROTEIN 1-RELATED"/>
    <property type="match status" value="1"/>
</dbReference>
<evidence type="ECO:0000313" key="4">
    <source>
        <dbReference type="EMBL" id="MBW0133134.1"/>
    </source>
</evidence>
<feature type="compositionally biased region" description="Low complexity" evidence="2">
    <location>
        <begin position="34"/>
        <end position="78"/>
    </location>
</feature>
<evidence type="ECO:0000256" key="1">
    <source>
        <dbReference type="ARBA" id="ARBA00008775"/>
    </source>
</evidence>
<dbReference type="InterPro" id="IPR051324">
    <property type="entry name" value="Stress/Tellurium_Resist"/>
</dbReference>
<sequence length="590" mass="62519">MGFGFRVGVPGLGIRVSTRGVRASAGPRIARVSVGSGGTRVSSGLGPLFASTSLSSGRRTTTTRRSAPRARSTGPSPAQLDRARRAAERAQAEAERHARIAELRELRRRSTSVHLQQFPTAHAPDIPPPPALTPAWATAEAEAFHLRGIGRFSRSARAAARAAAAQDATTYLAAEQTRLTRLHHDLDRDAATWWQAVLANDEQTVCDAVNAAFADNPAAGCAVGLEDAVLSVVLRQQDIDTLPDQTPALTSAGRPTLKTLTKRDRTLWWLTVLGSNVLATVAEALATAPAVDAVDLAVLSRIPDTGRLGVVAHGRWTRHALAAATLRTPEDALRFLDLGEDVTCTARTTTTRITAIDTATNPGLQALVDTAIDDGLDDHHPEPAPEQVDPYAIVPFADWTAQPPPALPAPTQAQPLTPGQNLVLPDDAETDLALDFRFTGADADLTLLLLATDGRVRGDTDFAFYNHPVTGGGAARLLGKTAAGTHTVERASVRLAALPHDVRRIAISINMDVDTGLTCGALHDAALTITGPSTAWTIPTPADPQIRAMVLAELYRHTHDTRPVWKLRSVGQGWADGLAGLARAHGVDIT</sequence>
<dbReference type="EMBL" id="JADQDK010000001">
    <property type="protein sequence ID" value="MBW0133134.1"/>
    <property type="molecule type" value="Genomic_DNA"/>
</dbReference>
<dbReference type="RefSeq" id="WP_218615777.1">
    <property type="nucleotide sequence ID" value="NZ_JADQDK010000001.1"/>
</dbReference>
<feature type="domain" description="TerD" evidence="3">
    <location>
        <begin position="440"/>
        <end position="584"/>
    </location>
</feature>
<accession>A0ABS6ULM9</accession>
<comment type="similarity">
    <text evidence="1">Belongs to the CAPAB/TerDEXZ family.</text>
</comment>